<sequence length="72" mass="8131">MNNKEADRLSLVTGCMPIEFECESLFVFFDPQYKKRIVIAGIHGATDLNYEMAIALADNLRGIAEMYLEKTA</sequence>
<protein>
    <submittedName>
        <fullName evidence="1">Uncharacterized protein</fullName>
    </submittedName>
</protein>
<evidence type="ECO:0000313" key="1">
    <source>
        <dbReference type="EMBL" id="MPM34738.1"/>
    </source>
</evidence>
<proteinExistence type="predicted"/>
<dbReference type="EMBL" id="VSSQ01007064">
    <property type="protein sequence ID" value="MPM34738.1"/>
    <property type="molecule type" value="Genomic_DNA"/>
</dbReference>
<reference evidence="1" key="1">
    <citation type="submission" date="2019-08" db="EMBL/GenBank/DDBJ databases">
        <authorList>
            <person name="Kucharzyk K."/>
            <person name="Murdoch R.W."/>
            <person name="Higgins S."/>
            <person name="Loffler F."/>
        </authorList>
    </citation>
    <scope>NUCLEOTIDE SEQUENCE</scope>
</reference>
<comment type="caution">
    <text evidence="1">The sequence shown here is derived from an EMBL/GenBank/DDBJ whole genome shotgun (WGS) entry which is preliminary data.</text>
</comment>
<organism evidence="1">
    <name type="scientific">bioreactor metagenome</name>
    <dbReference type="NCBI Taxonomy" id="1076179"/>
    <lineage>
        <taxon>unclassified sequences</taxon>
        <taxon>metagenomes</taxon>
        <taxon>ecological metagenomes</taxon>
    </lineage>
</organism>
<gene>
    <name evidence="1" type="ORF">SDC9_81325</name>
</gene>
<accession>A0A644Z386</accession>
<name>A0A644Z386_9ZZZZ</name>
<dbReference type="AlphaFoldDB" id="A0A644Z386"/>